<sequence length="260" mass="27636">MPTSPDPGVASIARIYDAYLDGEDHLPIDRETAERVARRTPWAKPAARYNRAFMARAVEDAVRAGIRQVVDIGCGMPTEPSSFSAARAADPSAVVVGFDNDPAVLARAERMRDAGVRVLEGDIREPDRIVEALEPLIDWSRPVALVATAVLQFVPDELDPAGLLRVLSGRLSAGSRLVFTHSSTDGTAPEVVAGVEEVYGRGATAPITYRSDERIMEFLAGTRLLDPGLVAVQDWLGPDLPAPPDGPAVRLAAAVGVVPG</sequence>
<dbReference type="GO" id="GO:0008168">
    <property type="term" value="F:methyltransferase activity"/>
    <property type="evidence" value="ECO:0007669"/>
    <property type="project" value="UniProtKB-KW"/>
</dbReference>
<reference evidence="2" key="1">
    <citation type="journal article" date="2019" name="Int. J. Syst. Evol. Microbiol.">
        <title>The Global Catalogue of Microorganisms (GCM) 10K type strain sequencing project: providing services to taxonomists for standard genome sequencing and annotation.</title>
        <authorList>
            <consortium name="The Broad Institute Genomics Platform"/>
            <consortium name="The Broad Institute Genome Sequencing Center for Infectious Disease"/>
            <person name="Wu L."/>
            <person name="Ma J."/>
        </authorList>
    </citation>
    <scope>NUCLEOTIDE SEQUENCE [LARGE SCALE GENOMIC DNA]</scope>
    <source>
        <strain evidence="2">JCM 9371</strain>
    </source>
</reference>
<comment type="caution">
    <text evidence="1">The sequence shown here is derived from an EMBL/GenBank/DDBJ whole genome shotgun (WGS) entry which is preliminary data.</text>
</comment>
<dbReference type="InterPro" id="IPR029063">
    <property type="entry name" value="SAM-dependent_MTases_sf"/>
</dbReference>
<dbReference type="GO" id="GO:0032259">
    <property type="term" value="P:methylation"/>
    <property type="evidence" value="ECO:0007669"/>
    <property type="project" value="UniProtKB-KW"/>
</dbReference>
<gene>
    <name evidence="1" type="ORF">ACFQZM_36075</name>
</gene>
<dbReference type="Gene3D" id="3.40.50.150">
    <property type="entry name" value="Vaccinia Virus protein VP39"/>
    <property type="match status" value="1"/>
</dbReference>
<keyword evidence="2" id="KW-1185">Reference proteome</keyword>
<dbReference type="Proteomes" id="UP001597063">
    <property type="component" value="Unassembled WGS sequence"/>
</dbReference>
<accession>A0ABW2XZE3</accession>
<evidence type="ECO:0000313" key="2">
    <source>
        <dbReference type="Proteomes" id="UP001597063"/>
    </source>
</evidence>
<protein>
    <submittedName>
        <fullName evidence="1">SAM-dependent methyltransferase</fullName>
        <ecNumber evidence="1">2.1.1.-</ecNumber>
    </submittedName>
</protein>
<dbReference type="RefSeq" id="WP_165503092.1">
    <property type="nucleotide sequence ID" value="NZ_CAACUY010000137.1"/>
</dbReference>
<name>A0ABW2XZE3_9ACTN</name>
<organism evidence="1 2">
    <name type="scientific">Actinomadura fibrosa</name>
    <dbReference type="NCBI Taxonomy" id="111802"/>
    <lineage>
        <taxon>Bacteria</taxon>
        <taxon>Bacillati</taxon>
        <taxon>Actinomycetota</taxon>
        <taxon>Actinomycetes</taxon>
        <taxon>Streptosporangiales</taxon>
        <taxon>Thermomonosporaceae</taxon>
        <taxon>Actinomadura</taxon>
    </lineage>
</organism>
<keyword evidence="1" id="KW-0489">Methyltransferase</keyword>
<dbReference type="PIRSF" id="PIRSF017393">
    <property type="entry name" value="MTase_SAV2177"/>
    <property type="match status" value="1"/>
</dbReference>
<dbReference type="InterPro" id="IPR006764">
    <property type="entry name" value="SAM_dep_MeTrfase_SAV2177_type"/>
</dbReference>
<evidence type="ECO:0000313" key="1">
    <source>
        <dbReference type="EMBL" id="MFD0689955.1"/>
    </source>
</evidence>
<keyword evidence="1" id="KW-0808">Transferase</keyword>
<dbReference type="EMBL" id="JBHTGP010000018">
    <property type="protein sequence ID" value="MFD0689955.1"/>
    <property type="molecule type" value="Genomic_DNA"/>
</dbReference>
<dbReference type="EC" id="2.1.1.-" evidence="1"/>
<dbReference type="CDD" id="cd02440">
    <property type="entry name" value="AdoMet_MTases"/>
    <property type="match status" value="1"/>
</dbReference>
<dbReference type="Pfam" id="PF04672">
    <property type="entry name" value="Methyltransf_19"/>
    <property type="match status" value="1"/>
</dbReference>
<proteinExistence type="predicted"/>
<dbReference type="SUPFAM" id="SSF53335">
    <property type="entry name" value="S-adenosyl-L-methionine-dependent methyltransferases"/>
    <property type="match status" value="1"/>
</dbReference>